<sequence>MSTVTYTDAVPTSFELTASSSGYVPSSASGPSSIASTIVSSYTDANPTSSKPSSIGMVILGTVAAMLTTLLIALDDCGAIDLVARVPHHDPVIDRQNRIKLISIITHFPVVVTLFFLVQSLAART</sequence>
<evidence type="ECO:0000313" key="2">
    <source>
        <dbReference type="EMBL" id="KAF2707412.1"/>
    </source>
</evidence>
<accession>A0A6G1K4M9</accession>
<evidence type="ECO:0000313" key="3">
    <source>
        <dbReference type="Proteomes" id="UP000799428"/>
    </source>
</evidence>
<dbReference type="Proteomes" id="UP000799428">
    <property type="component" value="Unassembled WGS sequence"/>
</dbReference>
<gene>
    <name evidence="2" type="ORF">K504DRAFT_458854</name>
</gene>
<organism evidence="2 3">
    <name type="scientific">Pleomassaria siparia CBS 279.74</name>
    <dbReference type="NCBI Taxonomy" id="1314801"/>
    <lineage>
        <taxon>Eukaryota</taxon>
        <taxon>Fungi</taxon>
        <taxon>Dikarya</taxon>
        <taxon>Ascomycota</taxon>
        <taxon>Pezizomycotina</taxon>
        <taxon>Dothideomycetes</taxon>
        <taxon>Pleosporomycetidae</taxon>
        <taxon>Pleosporales</taxon>
        <taxon>Pleomassariaceae</taxon>
        <taxon>Pleomassaria</taxon>
    </lineage>
</organism>
<keyword evidence="1" id="KW-0472">Membrane</keyword>
<feature type="transmembrane region" description="Helical" evidence="1">
    <location>
        <begin position="101"/>
        <end position="122"/>
    </location>
</feature>
<reference evidence="2" key="1">
    <citation type="journal article" date="2020" name="Stud. Mycol.">
        <title>101 Dothideomycetes genomes: a test case for predicting lifestyles and emergence of pathogens.</title>
        <authorList>
            <person name="Haridas S."/>
            <person name="Albert R."/>
            <person name="Binder M."/>
            <person name="Bloem J."/>
            <person name="Labutti K."/>
            <person name="Salamov A."/>
            <person name="Andreopoulos B."/>
            <person name="Baker S."/>
            <person name="Barry K."/>
            <person name="Bills G."/>
            <person name="Bluhm B."/>
            <person name="Cannon C."/>
            <person name="Castanera R."/>
            <person name="Culley D."/>
            <person name="Daum C."/>
            <person name="Ezra D."/>
            <person name="Gonzalez J."/>
            <person name="Henrissat B."/>
            <person name="Kuo A."/>
            <person name="Liang C."/>
            <person name="Lipzen A."/>
            <person name="Lutzoni F."/>
            <person name="Magnuson J."/>
            <person name="Mondo S."/>
            <person name="Nolan M."/>
            <person name="Ohm R."/>
            <person name="Pangilinan J."/>
            <person name="Park H.-J."/>
            <person name="Ramirez L."/>
            <person name="Alfaro M."/>
            <person name="Sun H."/>
            <person name="Tritt A."/>
            <person name="Yoshinaga Y."/>
            <person name="Zwiers L.-H."/>
            <person name="Turgeon B."/>
            <person name="Goodwin S."/>
            <person name="Spatafora J."/>
            <person name="Crous P."/>
            <person name="Grigoriev I."/>
        </authorList>
    </citation>
    <scope>NUCLEOTIDE SEQUENCE</scope>
    <source>
        <strain evidence="2">CBS 279.74</strain>
    </source>
</reference>
<keyword evidence="3" id="KW-1185">Reference proteome</keyword>
<dbReference type="EMBL" id="MU005774">
    <property type="protein sequence ID" value="KAF2707412.1"/>
    <property type="molecule type" value="Genomic_DNA"/>
</dbReference>
<protein>
    <recommendedName>
        <fullName evidence="4">Transmembrane protein</fullName>
    </recommendedName>
</protein>
<keyword evidence="1" id="KW-1133">Transmembrane helix</keyword>
<evidence type="ECO:0000256" key="1">
    <source>
        <dbReference type="SAM" id="Phobius"/>
    </source>
</evidence>
<dbReference type="AlphaFoldDB" id="A0A6G1K4M9"/>
<evidence type="ECO:0008006" key="4">
    <source>
        <dbReference type="Google" id="ProtNLM"/>
    </source>
</evidence>
<name>A0A6G1K4M9_9PLEO</name>
<proteinExistence type="predicted"/>
<keyword evidence="1" id="KW-0812">Transmembrane</keyword>
<feature type="transmembrane region" description="Helical" evidence="1">
    <location>
        <begin position="55"/>
        <end position="74"/>
    </location>
</feature>